<dbReference type="CDD" id="cd02205">
    <property type="entry name" value="CBS_pair_SF"/>
    <property type="match status" value="1"/>
</dbReference>
<dbReference type="CDD" id="cd04586">
    <property type="entry name" value="CBS_pair_BON_assoc"/>
    <property type="match status" value="1"/>
</dbReference>
<evidence type="ECO:0000313" key="6">
    <source>
        <dbReference type="EMBL" id="GGO50328.1"/>
    </source>
</evidence>
<evidence type="ECO:0000259" key="5">
    <source>
        <dbReference type="PROSITE" id="PS51371"/>
    </source>
</evidence>
<dbReference type="Gene3D" id="3.30.1340.30">
    <property type="match status" value="1"/>
</dbReference>
<feature type="compositionally biased region" description="Low complexity" evidence="3">
    <location>
        <begin position="62"/>
        <end position="90"/>
    </location>
</feature>
<dbReference type="InterPro" id="IPR000644">
    <property type="entry name" value="CBS_dom"/>
</dbReference>
<feature type="domain" description="BON" evidence="4">
    <location>
        <begin position="150"/>
        <end position="219"/>
    </location>
</feature>
<organism evidence="6 7">
    <name type="scientific">Streptomyces daqingensis</name>
    <dbReference type="NCBI Taxonomy" id="1472640"/>
    <lineage>
        <taxon>Bacteria</taxon>
        <taxon>Bacillati</taxon>
        <taxon>Actinomycetota</taxon>
        <taxon>Actinomycetes</taxon>
        <taxon>Kitasatosporales</taxon>
        <taxon>Streptomycetaceae</taxon>
        <taxon>Streptomyces</taxon>
    </lineage>
</organism>
<keyword evidence="7" id="KW-1185">Reference proteome</keyword>
<dbReference type="InterPro" id="IPR007055">
    <property type="entry name" value="BON_dom"/>
</dbReference>
<dbReference type="EMBL" id="BMMP01000009">
    <property type="protein sequence ID" value="GGO50328.1"/>
    <property type="molecule type" value="Genomic_DNA"/>
</dbReference>
<evidence type="ECO:0000256" key="2">
    <source>
        <dbReference type="PROSITE-ProRule" id="PRU00703"/>
    </source>
</evidence>
<dbReference type="PANTHER" id="PTHR43080:SF29">
    <property type="entry name" value="OS02G0818000 PROTEIN"/>
    <property type="match status" value="1"/>
</dbReference>
<evidence type="ECO:0000313" key="7">
    <source>
        <dbReference type="Proteomes" id="UP000631535"/>
    </source>
</evidence>
<evidence type="ECO:0000256" key="3">
    <source>
        <dbReference type="SAM" id="MobiDB-lite"/>
    </source>
</evidence>
<accession>A0ABQ2MEM3</accession>
<sequence>MHSGSVGELMSAPGVAVRRGTGLEEVAALIAEHRVHAVAVIDDEGHPVGVVSQRDLRYGGDRSPAARAPLPALPRTPGRAAGARHSSRAAPTAGDVMTSPAVTALPTWSLPEAVRTMERRRVKRLPVVDAGDQLVGFLSRSDILRSFLREDADVRAEITAEVLSDTLGIGPSQVRVTVTDGRVTLQGIVAHRDLLLVVDRLVRGVAGVVEVRNHLAYSTDAPSGRSAIQPAQPR</sequence>
<comment type="caution">
    <text evidence="6">The sequence shown here is derived from an EMBL/GenBank/DDBJ whole genome shotgun (WGS) entry which is preliminary data.</text>
</comment>
<name>A0ABQ2MEM3_9ACTN</name>
<dbReference type="PROSITE" id="PS50914">
    <property type="entry name" value="BON"/>
    <property type="match status" value="1"/>
</dbReference>
<gene>
    <name evidence="6" type="ORF">GCM10012287_29790</name>
</gene>
<dbReference type="InterPro" id="IPR017080">
    <property type="entry name" value="UCP036990_CBS_BON"/>
</dbReference>
<dbReference type="Proteomes" id="UP000631535">
    <property type="component" value="Unassembled WGS sequence"/>
</dbReference>
<dbReference type="SUPFAM" id="SSF54631">
    <property type="entry name" value="CBS-domain pair"/>
    <property type="match status" value="1"/>
</dbReference>
<dbReference type="SMART" id="SM00116">
    <property type="entry name" value="CBS"/>
    <property type="match status" value="2"/>
</dbReference>
<reference evidence="7" key="1">
    <citation type="journal article" date="2019" name="Int. J. Syst. Evol. Microbiol.">
        <title>The Global Catalogue of Microorganisms (GCM) 10K type strain sequencing project: providing services to taxonomists for standard genome sequencing and annotation.</title>
        <authorList>
            <consortium name="The Broad Institute Genomics Platform"/>
            <consortium name="The Broad Institute Genome Sequencing Center for Infectious Disease"/>
            <person name="Wu L."/>
            <person name="Ma J."/>
        </authorList>
    </citation>
    <scope>NUCLEOTIDE SEQUENCE [LARGE SCALE GENOMIC DNA]</scope>
    <source>
        <strain evidence="7">CGMCC 4.7178</strain>
    </source>
</reference>
<keyword evidence="1 2" id="KW-0129">CBS domain</keyword>
<dbReference type="PROSITE" id="PS51371">
    <property type="entry name" value="CBS"/>
    <property type="match status" value="2"/>
</dbReference>
<proteinExistence type="predicted"/>
<dbReference type="PIRSF" id="PIRSF036990">
    <property type="entry name" value="UCP036990_CBS_BON"/>
    <property type="match status" value="1"/>
</dbReference>
<dbReference type="InterPro" id="IPR051257">
    <property type="entry name" value="Diverse_CBS-Domain"/>
</dbReference>
<evidence type="ECO:0000256" key="1">
    <source>
        <dbReference type="ARBA" id="ARBA00023122"/>
    </source>
</evidence>
<dbReference type="PANTHER" id="PTHR43080">
    <property type="entry name" value="CBS DOMAIN-CONTAINING PROTEIN CBSX3, MITOCHONDRIAL"/>
    <property type="match status" value="1"/>
</dbReference>
<dbReference type="InterPro" id="IPR046342">
    <property type="entry name" value="CBS_dom_sf"/>
</dbReference>
<dbReference type="Pfam" id="PF04972">
    <property type="entry name" value="BON"/>
    <property type="match status" value="1"/>
</dbReference>
<feature type="region of interest" description="Disordered" evidence="3">
    <location>
        <begin position="56"/>
        <end position="95"/>
    </location>
</feature>
<evidence type="ECO:0000259" key="4">
    <source>
        <dbReference type="PROSITE" id="PS50914"/>
    </source>
</evidence>
<dbReference type="Gene3D" id="3.10.580.10">
    <property type="entry name" value="CBS-domain"/>
    <property type="match status" value="1"/>
</dbReference>
<feature type="domain" description="CBS" evidence="5">
    <location>
        <begin position="97"/>
        <end position="154"/>
    </location>
</feature>
<dbReference type="Pfam" id="PF00571">
    <property type="entry name" value="CBS"/>
    <property type="match status" value="2"/>
</dbReference>
<evidence type="ECO:0008006" key="8">
    <source>
        <dbReference type="Google" id="ProtNLM"/>
    </source>
</evidence>
<feature type="domain" description="CBS" evidence="5">
    <location>
        <begin position="10"/>
        <end position="67"/>
    </location>
</feature>
<protein>
    <recommendedName>
        <fullName evidence="8">BON domain-containing protein</fullName>
    </recommendedName>
</protein>
<dbReference type="RefSeq" id="WP_229711899.1">
    <property type="nucleotide sequence ID" value="NZ_BMMP01000009.1"/>
</dbReference>